<proteinExistence type="predicted"/>
<dbReference type="AlphaFoldDB" id="A0A6A5T027"/>
<sequence>MRLSHQDRLLRVMVVRGTRTSASRIPAGPWSGAKRAEPYRGNHLNYSVSCKYSVSLMPLGRCLSSLERHHRFKVLRSLKPPLMTRFLVYSASTCTWTAKS</sequence>
<organism evidence="1 2">
    <name type="scientific">Clathrospora elynae</name>
    <dbReference type="NCBI Taxonomy" id="706981"/>
    <lineage>
        <taxon>Eukaryota</taxon>
        <taxon>Fungi</taxon>
        <taxon>Dikarya</taxon>
        <taxon>Ascomycota</taxon>
        <taxon>Pezizomycotina</taxon>
        <taxon>Dothideomycetes</taxon>
        <taxon>Pleosporomycetidae</taxon>
        <taxon>Pleosporales</taxon>
        <taxon>Diademaceae</taxon>
        <taxon>Clathrospora</taxon>
    </lineage>
</organism>
<name>A0A6A5T027_9PLEO</name>
<evidence type="ECO:0000313" key="1">
    <source>
        <dbReference type="EMBL" id="KAF1946325.1"/>
    </source>
</evidence>
<evidence type="ECO:0000313" key="2">
    <source>
        <dbReference type="Proteomes" id="UP000800038"/>
    </source>
</evidence>
<keyword evidence="2" id="KW-1185">Reference proteome</keyword>
<reference evidence="1" key="1">
    <citation type="journal article" date="2020" name="Stud. Mycol.">
        <title>101 Dothideomycetes genomes: a test case for predicting lifestyles and emergence of pathogens.</title>
        <authorList>
            <person name="Haridas S."/>
            <person name="Albert R."/>
            <person name="Binder M."/>
            <person name="Bloem J."/>
            <person name="Labutti K."/>
            <person name="Salamov A."/>
            <person name="Andreopoulos B."/>
            <person name="Baker S."/>
            <person name="Barry K."/>
            <person name="Bills G."/>
            <person name="Bluhm B."/>
            <person name="Cannon C."/>
            <person name="Castanera R."/>
            <person name="Culley D."/>
            <person name="Daum C."/>
            <person name="Ezra D."/>
            <person name="Gonzalez J."/>
            <person name="Henrissat B."/>
            <person name="Kuo A."/>
            <person name="Liang C."/>
            <person name="Lipzen A."/>
            <person name="Lutzoni F."/>
            <person name="Magnuson J."/>
            <person name="Mondo S."/>
            <person name="Nolan M."/>
            <person name="Ohm R."/>
            <person name="Pangilinan J."/>
            <person name="Park H.-J."/>
            <person name="Ramirez L."/>
            <person name="Alfaro M."/>
            <person name="Sun H."/>
            <person name="Tritt A."/>
            <person name="Yoshinaga Y."/>
            <person name="Zwiers L.-H."/>
            <person name="Turgeon B."/>
            <person name="Goodwin S."/>
            <person name="Spatafora J."/>
            <person name="Crous P."/>
            <person name="Grigoriev I."/>
        </authorList>
    </citation>
    <scope>NUCLEOTIDE SEQUENCE</scope>
    <source>
        <strain evidence="1">CBS 161.51</strain>
    </source>
</reference>
<dbReference type="EMBL" id="ML976004">
    <property type="protein sequence ID" value="KAF1946325.1"/>
    <property type="molecule type" value="Genomic_DNA"/>
</dbReference>
<protein>
    <submittedName>
        <fullName evidence="1">Uncharacterized protein</fullName>
    </submittedName>
</protein>
<gene>
    <name evidence="1" type="ORF">EJ02DRAFT_249805</name>
</gene>
<dbReference type="Proteomes" id="UP000800038">
    <property type="component" value="Unassembled WGS sequence"/>
</dbReference>
<accession>A0A6A5T027</accession>